<proteinExistence type="predicted"/>
<feature type="chain" id="PRO_5034033860" description="Galactose oxidase" evidence="4">
    <location>
        <begin position="27"/>
        <end position="442"/>
    </location>
</feature>
<dbReference type="PANTHER" id="PTHR46093:SF18">
    <property type="entry name" value="FIBRONECTIN TYPE-III DOMAIN-CONTAINING PROTEIN"/>
    <property type="match status" value="1"/>
</dbReference>
<dbReference type="Pfam" id="PF24681">
    <property type="entry name" value="Kelch_KLHDC2_KLHL20_DRC7"/>
    <property type="match status" value="1"/>
</dbReference>
<dbReference type="SUPFAM" id="SSF117281">
    <property type="entry name" value="Kelch motif"/>
    <property type="match status" value="2"/>
</dbReference>
<dbReference type="AlphaFoldDB" id="A0A8H3LX04"/>
<protein>
    <recommendedName>
        <fullName evidence="7">Galactose oxidase</fullName>
    </recommendedName>
</protein>
<organism evidence="5 6">
    <name type="scientific">Rhizophagus clarus</name>
    <dbReference type="NCBI Taxonomy" id="94130"/>
    <lineage>
        <taxon>Eukaryota</taxon>
        <taxon>Fungi</taxon>
        <taxon>Fungi incertae sedis</taxon>
        <taxon>Mucoromycota</taxon>
        <taxon>Glomeromycotina</taxon>
        <taxon>Glomeromycetes</taxon>
        <taxon>Glomerales</taxon>
        <taxon>Glomeraceae</taxon>
        <taxon>Rhizophagus</taxon>
    </lineage>
</organism>
<keyword evidence="2" id="KW-0677">Repeat</keyword>
<comment type="caution">
    <text evidence="5">The sequence shown here is derived from an EMBL/GenBank/DDBJ whole genome shotgun (WGS) entry which is preliminary data.</text>
</comment>
<evidence type="ECO:0000313" key="5">
    <source>
        <dbReference type="EMBL" id="GES94599.1"/>
    </source>
</evidence>
<gene>
    <name evidence="5" type="ORF">RCL2_002133100</name>
</gene>
<evidence type="ECO:0000256" key="4">
    <source>
        <dbReference type="SAM" id="SignalP"/>
    </source>
</evidence>
<evidence type="ECO:0000256" key="3">
    <source>
        <dbReference type="SAM" id="Phobius"/>
    </source>
</evidence>
<accession>A0A8H3LX04</accession>
<dbReference type="EMBL" id="BLAL01000236">
    <property type="protein sequence ID" value="GES94599.1"/>
    <property type="molecule type" value="Genomic_DNA"/>
</dbReference>
<name>A0A8H3LX04_9GLOM</name>
<keyword evidence="1" id="KW-0880">Kelch repeat</keyword>
<dbReference type="OrthoDB" id="432528at2759"/>
<dbReference type="PANTHER" id="PTHR46093">
    <property type="entry name" value="ACYL-COA-BINDING DOMAIN-CONTAINING PROTEIN 5"/>
    <property type="match status" value="1"/>
</dbReference>
<keyword evidence="3" id="KW-1133">Transmembrane helix</keyword>
<keyword evidence="4" id="KW-0732">Signal</keyword>
<evidence type="ECO:0000256" key="2">
    <source>
        <dbReference type="ARBA" id="ARBA00022737"/>
    </source>
</evidence>
<dbReference type="Gene3D" id="2.120.10.80">
    <property type="entry name" value="Kelch-type beta propeller"/>
    <property type="match status" value="1"/>
</dbReference>
<dbReference type="Proteomes" id="UP000615446">
    <property type="component" value="Unassembled WGS sequence"/>
</dbReference>
<sequence>MIKMSINNFIKIVFLLIILSIEIGQSLNLVKRNGHSSVLVDKKLIFLGGQELFFNQNIQLMLDQMLYLDVSKPFNTENPPFEEMPNTIPFKSSYATAFLSSQKNIIYLFGGYMRDVNTDLNIFNPVFHSYNLETNEWSVPTSNGITPSERVEINGVINNETGKFYVFGGDTNQETGSKTIVVFNDMNIFDINSLTWSKGSTINAPLPRIDYTATLLSNGIIVFIGGRETNAFNDVDINQLALYDTKVDKWLTMTAQGVTLENRNCHSAVLTPDEKIIIFGGSKGFNETIVYQLAVLDTKQAPYEWSIPQVSALDNVPKLQCHTATLIENYMFINFGVRYETTDELQIPYFFILDIRNFTWVTQFEPEQLNTTTNNTVNINNNVSPAAPANPSNSPTMDNSKIIYITLGTVGLSIGVGTVVGVLGYKFYKKQKSNRAIPTAGE</sequence>
<feature type="transmembrane region" description="Helical" evidence="3">
    <location>
        <begin position="402"/>
        <end position="425"/>
    </location>
</feature>
<dbReference type="InterPro" id="IPR015915">
    <property type="entry name" value="Kelch-typ_b-propeller"/>
</dbReference>
<evidence type="ECO:0000313" key="6">
    <source>
        <dbReference type="Proteomes" id="UP000615446"/>
    </source>
</evidence>
<evidence type="ECO:0008006" key="7">
    <source>
        <dbReference type="Google" id="ProtNLM"/>
    </source>
</evidence>
<evidence type="ECO:0000256" key="1">
    <source>
        <dbReference type="ARBA" id="ARBA00022441"/>
    </source>
</evidence>
<reference evidence="5" key="1">
    <citation type="submission" date="2019-10" db="EMBL/GenBank/DDBJ databases">
        <title>Conservation and host-specific expression of non-tandemly repeated heterogenous ribosome RNA gene in arbuscular mycorrhizal fungi.</title>
        <authorList>
            <person name="Maeda T."/>
            <person name="Kobayashi Y."/>
            <person name="Nakagawa T."/>
            <person name="Ezawa T."/>
            <person name="Yamaguchi K."/>
            <person name="Bino T."/>
            <person name="Nishimoto Y."/>
            <person name="Shigenobu S."/>
            <person name="Kawaguchi M."/>
        </authorList>
    </citation>
    <scope>NUCLEOTIDE SEQUENCE</scope>
    <source>
        <strain evidence="5">HR1</strain>
    </source>
</reference>
<keyword evidence="3" id="KW-0812">Transmembrane</keyword>
<feature type="signal peptide" evidence="4">
    <location>
        <begin position="1"/>
        <end position="26"/>
    </location>
</feature>
<keyword evidence="3" id="KW-0472">Membrane</keyword>